<protein>
    <recommendedName>
        <fullName evidence="7">Protein ABIL5</fullName>
    </recommendedName>
</protein>
<dbReference type="EMBL" id="JAGGNH010000005">
    <property type="protein sequence ID" value="KAJ0971806.1"/>
    <property type="molecule type" value="Genomic_DNA"/>
</dbReference>
<comment type="subunit">
    <text evidence="2">Binds SCAR.</text>
</comment>
<evidence type="ECO:0000256" key="3">
    <source>
        <dbReference type="ARBA" id="ARBA00025223"/>
    </source>
</evidence>
<reference evidence="5" key="1">
    <citation type="submission" date="2021-03" db="EMBL/GenBank/DDBJ databases">
        <authorList>
            <person name="Li Z."/>
            <person name="Yang C."/>
        </authorList>
    </citation>
    <scope>NUCLEOTIDE SEQUENCE</scope>
    <source>
        <strain evidence="5">Dzin_1.0</strain>
        <tissue evidence="5">Leaf</tissue>
    </source>
</reference>
<proteinExistence type="inferred from homology"/>
<dbReference type="AlphaFoldDB" id="A0A9D5HCL1"/>
<reference evidence="5" key="2">
    <citation type="journal article" date="2022" name="Hortic Res">
        <title>The genome of Dioscorea zingiberensis sheds light on the biosynthesis, origin and evolution of the medicinally important diosgenin saponins.</title>
        <authorList>
            <person name="Li Y."/>
            <person name="Tan C."/>
            <person name="Li Z."/>
            <person name="Guo J."/>
            <person name="Li S."/>
            <person name="Chen X."/>
            <person name="Wang C."/>
            <person name="Dai X."/>
            <person name="Yang H."/>
            <person name="Song W."/>
            <person name="Hou L."/>
            <person name="Xu J."/>
            <person name="Tong Z."/>
            <person name="Xu A."/>
            <person name="Yuan X."/>
            <person name="Wang W."/>
            <person name="Yang Q."/>
            <person name="Chen L."/>
            <person name="Sun Z."/>
            <person name="Wang K."/>
            <person name="Pan B."/>
            <person name="Chen J."/>
            <person name="Bao Y."/>
            <person name="Liu F."/>
            <person name="Qi X."/>
            <person name="Gang D.R."/>
            <person name="Wen J."/>
            <person name="Li J."/>
        </authorList>
    </citation>
    <scope>NUCLEOTIDE SEQUENCE</scope>
    <source>
        <strain evidence="5">Dzin_1.0</strain>
    </source>
</reference>
<comment type="similarity">
    <text evidence="1">Belongs to the ABI family.</text>
</comment>
<dbReference type="PANTHER" id="PTHR10460:SF11">
    <property type="entry name" value="PROTEIN ABIL5-RELATED"/>
    <property type="match status" value="1"/>
</dbReference>
<sequence length="247" mass="28168">MEKGKETNNNNSNNKELKHNETDHLKISLQELKDLRSQLHNAADYCEALFLKAKQKKIVMENTKSYLCQAIVTVIDHVGTVSSKLEQRLHENNEVPQIEQRIDCLKQRVLTCQQYAVGFDLSTFRWSSELKRHYYHYTTSSSLQKDGTDIKATVTPSEQDHSAIVIGQLNCDSDGRINAPSIDFRHGTKLFVAVPLIKGPSILSKPFNPPFGTQTVEAHLVRFSDQKKKHAKKNSFYSALRRSKRQA</sequence>
<organism evidence="5 6">
    <name type="scientific">Dioscorea zingiberensis</name>
    <dbReference type="NCBI Taxonomy" id="325984"/>
    <lineage>
        <taxon>Eukaryota</taxon>
        <taxon>Viridiplantae</taxon>
        <taxon>Streptophyta</taxon>
        <taxon>Embryophyta</taxon>
        <taxon>Tracheophyta</taxon>
        <taxon>Spermatophyta</taxon>
        <taxon>Magnoliopsida</taxon>
        <taxon>Liliopsida</taxon>
        <taxon>Dioscoreales</taxon>
        <taxon>Dioscoreaceae</taxon>
        <taxon>Dioscorea</taxon>
    </lineage>
</organism>
<dbReference type="Gene3D" id="6.10.140.1620">
    <property type="match status" value="1"/>
</dbReference>
<dbReference type="InterPro" id="IPR028457">
    <property type="entry name" value="ABI"/>
</dbReference>
<comment type="caution">
    <text evidence="5">The sequence shown here is derived from an EMBL/GenBank/DDBJ whole genome shotgun (WGS) entry which is preliminary data.</text>
</comment>
<keyword evidence="6" id="KW-1185">Reference proteome</keyword>
<evidence type="ECO:0000256" key="4">
    <source>
        <dbReference type="SAM" id="MobiDB-lite"/>
    </source>
</evidence>
<evidence type="ECO:0000256" key="2">
    <source>
        <dbReference type="ARBA" id="ARBA00011513"/>
    </source>
</evidence>
<dbReference type="Proteomes" id="UP001085076">
    <property type="component" value="Miscellaneous, Linkage group lg05"/>
</dbReference>
<feature type="region of interest" description="Disordered" evidence="4">
    <location>
        <begin position="226"/>
        <end position="247"/>
    </location>
</feature>
<dbReference type="PANTHER" id="PTHR10460">
    <property type="entry name" value="ABL INTERACTOR FAMILY MEMBER"/>
    <property type="match status" value="1"/>
</dbReference>
<evidence type="ECO:0008006" key="7">
    <source>
        <dbReference type="Google" id="ProtNLM"/>
    </source>
</evidence>
<evidence type="ECO:0000313" key="5">
    <source>
        <dbReference type="EMBL" id="KAJ0971806.1"/>
    </source>
</evidence>
<feature type="region of interest" description="Disordered" evidence="4">
    <location>
        <begin position="1"/>
        <end position="21"/>
    </location>
</feature>
<evidence type="ECO:0000313" key="6">
    <source>
        <dbReference type="Proteomes" id="UP001085076"/>
    </source>
</evidence>
<comment type="function">
    <text evidence="3">Involved in regulation of actin and microtubule organization. Part of a WAVE complex that activates the Arp2/3 complex.</text>
</comment>
<name>A0A9D5HCL1_9LILI</name>
<evidence type="ECO:0000256" key="1">
    <source>
        <dbReference type="ARBA" id="ARBA00010020"/>
    </source>
</evidence>
<gene>
    <name evidence="5" type="ORF">J5N97_019765</name>
</gene>
<accession>A0A9D5HCL1</accession>
<dbReference type="OrthoDB" id="2159336at2759"/>